<dbReference type="PANTHER" id="PTHR21716:SF62">
    <property type="entry name" value="TRANSPORT PROTEIN YDBI-RELATED"/>
    <property type="match status" value="1"/>
</dbReference>
<evidence type="ECO:0000256" key="3">
    <source>
        <dbReference type="ARBA" id="ARBA00022692"/>
    </source>
</evidence>
<feature type="region of interest" description="Disordered" evidence="6">
    <location>
        <begin position="360"/>
        <end position="380"/>
    </location>
</feature>
<comment type="caution">
    <text evidence="8">The sequence shown here is derived from an EMBL/GenBank/DDBJ whole genome shotgun (WGS) entry which is preliminary data.</text>
</comment>
<evidence type="ECO:0000256" key="1">
    <source>
        <dbReference type="ARBA" id="ARBA00004141"/>
    </source>
</evidence>
<comment type="similarity">
    <text evidence="2">Belongs to the autoinducer-2 exporter (AI-2E) (TC 2.A.86) family.</text>
</comment>
<sequence length="380" mass="40055">MGKLDIVVTPQARERTKPTAPSFERALLVLSVVGVAGFAVWKLSDVLVLALGAALLALLLRGLAHELSRRTRIPEAWAVVPVVLFLFGSIVAVGWLFGSQIASQFNLLAKDLPQSLTQLVHEFGSSSWGAWFLGHAQDINLGTATAPVASYVAALFGSVFRTAAYIAVLLFAALYFAVQPTRYLDGLLRLVPAPRRDGAREMLELLGTTLKRWIIGQSITMAVVGTLTAIGLALLGVTAPIALGLISGMFAFVPYVGPILASVSGILVASMQGPVLVGYVVALYAGIHFVEGNLITPLVQAEAIELPPVLTLFATLVFGLLLGPVGVLLAAPLAVVLLVAVNALYIEGILGERRAWPSAPLNKPASDEAAEECAGPRTRD</sequence>
<evidence type="ECO:0000313" key="8">
    <source>
        <dbReference type="EMBL" id="MEY9321077.1"/>
    </source>
</evidence>
<protein>
    <submittedName>
        <fullName evidence="8">PurR-regulated permease PerM</fullName>
    </submittedName>
</protein>
<dbReference type="InterPro" id="IPR002549">
    <property type="entry name" value="AI-2E-like"/>
</dbReference>
<dbReference type="GeneID" id="92950902"/>
<gene>
    <name evidence="8" type="ORF">ABIF29_007876</name>
</gene>
<evidence type="ECO:0000256" key="4">
    <source>
        <dbReference type="ARBA" id="ARBA00022989"/>
    </source>
</evidence>
<evidence type="ECO:0000313" key="9">
    <source>
        <dbReference type="Proteomes" id="UP001565471"/>
    </source>
</evidence>
<accession>A0ABV4FDZ0</accession>
<evidence type="ECO:0000256" key="7">
    <source>
        <dbReference type="SAM" id="Phobius"/>
    </source>
</evidence>
<dbReference type="Pfam" id="PF01594">
    <property type="entry name" value="AI-2E_transport"/>
    <property type="match status" value="1"/>
</dbReference>
<feature type="transmembrane region" description="Helical" evidence="7">
    <location>
        <begin position="219"/>
        <end position="243"/>
    </location>
</feature>
<feature type="transmembrane region" description="Helical" evidence="7">
    <location>
        <begin position="76"/>
        <end position="97"/>
    </location>
</feature>
<keyword evidence="9" id="KW-1185">Reference proteome</keyword>
<feature type="transmembrane region" description="Helical" evidence="7">
    <location>
        <begin position="276"/>
        <end position="296"/>
    </location>
</feature>
<dbReference type="EMBL" id="JBGBZA010000002">
    <property type="protein sequence ID" value="MEY9321077.1"/>
    <property type="molecule type" value="Genomic_DNA"/>
</dbReference>
<feature type="transmembrane region" description="Helical" evidence="7">
    <location>
        <begin position="23"/>
        <end position="41"/>
    </location>
</feature>
<feature type="transmembrane region" description="Helical" evidence="7">
    <location>
        <begin position="316"/>
        <end position="345"/>
    </location>
</feature>
<proteinExistence type="inferred from homology"/>
<reference evidence="8 9" key="1">
    <citation type="submission" date="2024-07" db="EMBL/GenBank/DDBJ databases">
        <title>Genomic Encyclopedia of Type Strains, Phase V (KMG-V): Genome sequencing to study the core and pangenomes of soil and plant-associated prokaryotes.</title>
        <authorList>
            <person name="Whitman W."/>
        </authorList>
    </citation>
    <scope>NUCLEOTIDE SEQUENCE [LARGE SCALE GENOMIC DNA]</scope>
    <source>
        <strain evidence="8 9">USDA 415</strain>
    </source>
</reference>
<dbReference type="Proteomes" id="UP001565471">
    <property type="component" value="Unassembled WGS sequence"/>
</dbReference>
<name>A0ABV4FDZ0_BRAEL</name>
<feature type="transmembrane region" description="Helical" evidence="7">
    <location>
        <begin position="249"/>
        <end position="269"/>
    </location>
</feature>
<dbReference type="RefSeq" id="WP_016847937.1">
    <property type="nucleotide sequence ID" value="NZ_BJNL01000088.1"/>
</dbReference>
<evidence type="ECO:0000256" key="2">
    <source>
        <dbReference type="ARBA" id="ARBA00009773"/>
    </source>
</evidence>
<keyword evidence="5 7" id="KW-0472">Membrane</keyword>
<comment type="subcellular location">
    <subcellularLocation>
        <location evidence="1">Membrane</location>
        <topology evidence="1">Multi-pass membrane protein</topology>
    </subcellularLocation>
</comment>
<keyword evidence="3 7" id="KW-0812">Transmembrane</keyword>
<feature type="transmembrane region" description="Helical" evidence="7">
    <location>
        <begin position="47"/>
        <end position="64"/>
    </location>
</feature>
<organism evidence="8 9">
    <name type="scientific">Bradyrhizobium elkanii</name>
    <dbReference type="NCBI Taxonomy" id="29448"/>
    <lineage>
        <taxon>Bacteria</taxon>
        <taxon>Pseudomonadati</taxon>
        <taxon>Pseudomonadota</taxon>
        <taxon>Alphaproteobacteria</taxon>
        <taxon>Hyphomicrobiales</taxon>
        <taxon>Nitrobacteraceae</taxon>
        <taxon>Bradyrhizobium</taxon>
    </lineage>
</organism>
<feature type="transmembrane region" description="Helical" evidence="7">
    <location>
        <begin position="151"/>
        <end position="178"/>
    </location>
</feature>
<evidence type="ECO:0000256" key="5">
    <source>
        <dbReference type="ARBA" id="ARBA00023136"/>
    </source>
</evidence>
<evidence type="ECO:0000256" key="6">
    <source>
        <dbReference type="SAM" id="MobiDB-lite"/>
    </source>
</evidence>
<dbReference type="PANTHER" id="PTHR21716">
    <property type="entry name" value="TRANSMEMBRANE PROTEIN"/>
    <property type="match status" value="1"/>
</dbReference>
<keyword evidence="4 7" id="KW-1133">Transmembrane helix</keyword>